<dbReference type="InterPro" id="IPR016181">
    <property type="entry name" value="Acyl_CoA_acyltransferase"/>
</dbReference>
<comment type="function">
    <text evidence="4">Functions in the N-end rule pathway of protein degradation where it conjugates Leu, Phe and, less efficiently, Met from aminoacyl-tRNAs to the N-termini of proteins containing an N-terminal arginine or lysine.</text>
</comment>
<dbReference type="HAMAP" id="MF_00688">
    <property type="entry name" value="Leu_Phe_trans"/>
    <property type="match status" value="1"/>
</dbReference>
<comment type="catalytic activity">
    <reaction evidence="4">
        <text>L-phenylalanyl-tRNA(Phe) + an N-terminal L-alpha-aminoacyl-[protein] = an N-terminal L-phenylalanyl-L-alpha-aminoacyl-[protein] + tRNA(Phe)</text>
        <dbReference type="Rhea" id="RHEA:43632"/>
        <dbReference type="Rhea" id="RHEA-COMP:9668"/>
        <dbReference type="Rhea" id="RHEA-COMP:9699"/>
        <dbReference type="Rhea" id="RHEA-COMP:10636"/>
        <dbReference type="Rhea" id="RHEA-COMP:10637"/>
        <dbReference type="ChEBI" id="CHEBI:78442"/>
        <dbReference type="ChEBI" id="CHEBI:78531"/>
        <dbReference type="ChEBI" id="CHEBI:78597"/>
        <dbReference type="ChEBI" id="CHEBI:83561"/>
        <dbReference type="EC" id="2.3.2.6"/>
    </reaction>
</comment>
<dbReference type="EMBL" id="RKKU01000013">
    <property type="protein sequence ID" value="ROZ84075.1"/>
    <property type="molecule type" value="Genomic_DNA"/>
</dbReference>
<keyword evidence="3 4" id="KW-0012">Acyltransferase</keyword>
<dbReference type="Proteomes" id="UP000275199">
    <property type="component" value="Unassembled WGS sequence"/>
</dbReference>
<keyword evidence="1 4" id="KW-0963">Cytoplasm</keyword>
<dbReference type="GO" id="GO:0008914">
    <property type="term" value="F:leucyl-tRNA--protein transferase activity"/>
    <property type="evidence" value="ECO:0007669"/>
    <property type="project" value="UniProtKB-EC"/>
</dbReference>
<comment type="similarity">
    <text evidence="4">Belongs to the L/F-transferase family.</text>
</comment>
<dbReference type="InterPro" id="IPR042221">
    <property type="entry name" value="Leu/Phe-tRNA_Trfase_N"/>
</dbReference>
<gene>
    <name evidence="4" type="primary">aat</name>
    <name evidence="5" type="ORF">EF096_11565</name>
</gene>
<organism evidence="5 6">
    <name type="scientific">Pseudomonas neustonica</name>
    <dbReference type="NCBI Taxonomy" id="2487346"/>
    <lineage>
        <taxon>Bacteria</taxon>
        <taxon>Pseudomonadati</taxon>
        <taxon>Pseudomonadota</taxon>
        <taxon>Gammaproteobacteria</taxon>
        <taxon>Pseudomonadales</taxon>
        <taxon>Pseudomonadaceae</taxon>
        <taxon>Pseudomonas</taxon>
    </lineage>
</organism>
<evidence type="ECO:0000313" key="6">
    <source>
        <dbReference type="Proteomes" id="UP000275199"/>
    </source>
</evidence>
<evidence type="ECO:0000256" key="2">
    <source>
        <dbReference type="ARBA" id="ARBA00022679"/>
    </source>
</evidence>
<reference evidence="5 6" key="1">
    <citation type="submission" date="2018-11" db="EMBL/GenBank/DDBJ databases">
        <authorList>
            <person name="Jang G.I."/>
            <person name="Hwang C.Y."/>
        </authorList>
    </citation>
    <scope>NUCLEOTIDE SEQUENCE [LARGE SCALE GENOMIC DNA]</scope>
    <source>
        <strain evidence="5 6">SSM26</strain>
    </source>
</reference>
<dbReference type="RefSeq" id="WP_123889788.1">
    <property type="nucleotide sequence ID" value="NZ_JBPYCX010000005.1"/>
</dbReference>
<evidence type="ECO:0000256" key="1">
    <source>
        <dbReference type="ARBA" id="ARBA00022490"/>
    </source>
</evidence>
<comment type="caution">
    <text evidence="5">The sequence shown here is derived from an EMBL/GenBank/DDBJ whole genome shotgun (WGS) entry which is preliminary data.</text>
</comment>
<comment type="catalytic activity">
    <reaction evidence="4">
        <text>N-terminal L-lysyl-[protein] + L-leucyl-tRNA(Leu) = N-terminal L-leucyl-L-lysyl-[protein] + tRNA(Leu) + H(+)</text>
        <dbReference type="Rhea" id="RHEA:12340"/>
        <dbReference type="Rhea" id="RHEA-COMP:9613"/>
        <dbReference type="Rhea" id="RHEA-COMP:9622"/>
        <dbReference type="Rhea" id="RHEA-COMP:12670"/>
        <dbReference type="Rhea" id="RHEA-COMP:12671"/>
        <dbReference type="ChEBI" id="CHEBI:15378"/>
        <dbReference type="ChEBI" id="CHEBI:65249"/>
        <dbReference type="ChEBI" id="CHEBI:78442"/>
        <dbReference type="ChEBI" id="CHEBI:78494"/>
        <dbReference type="ChEBI" id="CHEBI:133043"/>
        <dbReference type="EC" id="2.3.2.6"/>
    </reaction>
</comment>
<dbReference type="NCBIfam" id="TIGR00667">
    <property type="entry name" value="aat"/>
    <property type="match status" value="1"/>
</dbReference>
<dbReference type="InterPro" id="IPR004616">
    <property type="entry name" value="Leu/Phe-tRNA_Trfase"/>
</dbReference>
<evidence type="ECO:0000256" key="4">
    <source>
        <dbReference type="HAMAP-Rule" id="MF_00688"/>
    </source>
</evidence>
<evidence type="ECO:0000313" key="5">
    <source>
        <dbReference type="EMBL" id="ROZ84075.1"/>
    </source>
</evidence>
<name>A0ABX9XH38_9PSED</name>
<evidence type="ECO:0000256" key="3">
    <source>
        <dbReference type="ARBA" id="ARBA00023315"/>
    </source>
</evidence>
<keyword evidence="2 4" id="KW-0808">Transferase</keyword>
<accession>A0ABX9XH38</accession>
<dbReference type="InterPro" id="IPR042203">
    <property type="entry name" value="Leu/Phe-tRNA_Trfase_C"/>
</dbReference>
<dbReference type="Gene3D" id="3.30.70.3550">
    <property type="entry name" value="Leucyl/phenylalanyl-tRNA-protein transferase, N-terminal domain"/>
    <property type="match status" value="1"/>
</dbReference>
<proteinExistence type="inferred from homology"/>
<comment type="catalytic activity">
    <reaction evidence="4">
        <text>N-terminal L-arginyl-[protein] + L-leucyl-tRNA(Leu) = N-terminal L-leucyl-L-arginyl-[protein] + tRNA(Leu) + H(+)</text>
        <dbReference type="Rhea" id="RHEA:50416"/>
        <dbReference type="Rhea" id="RHEA-COMP:9613"/>
        <dbReference type="Rhea" id="RHEA-COMP:9622"/>
        <dbReference type="Rhea" id="RHEA-COMP:12672"/>
        <dbReference type="Rhea" id="RHEA-COMP:12673"/>
        <dbReference type="ChEBI" id="CHEBI:15378"/>
        <dbReference type="ChEBI" id="CHEBI:64719"/>
        <dbReference type="ChEBI" id="CHEBI:78442"/>
        <dbReference type="ChEBI" id="CHEBI:78494"/>
        <dbReference type="ChEBI" id="CHEBI:133044"/>
        <dbReference type="EC" id="2.3.2.6"/>
    </reaction>
</comment>
<comment type="subcellular location">
    <subcellularLocation>
        <location evidence="4">Cytoplasm</location>
    </subcellularLocation>
</comment>
<dbReference type="PANTHER" id="PTHR30098">
    <property type="entry name" value="LEUCYL/PHENYLALANYL-TRNA--PROTEIN TRANSFERASE"/>
    <property type="match status" value="1"/>
</dbReference>
<dbReference type="SUPFAM" id="SSF55729">
    <property type="entry name" value="Acyl-CoA N-acyltransferases (Nat)"/>
    <property type="match status" value="1"/>
</dbReference>
<dbReference type="EC" id="2.3.2.6" evidence="4"/>
<dbReference type="Gene3D" id="3.40.630.70">
    <property type="entry name" value="Leucyl/phenylalanyl-tRNA-protein transferase, C-terminal domain"/>
    <property type="match status" value="1"/>
</dbReference>
<dbReference type="PANTHER" id="PTHR30098:SF2">
    <property type="entry name" value="LEUCYL_PHENYLALANYL-TRNA--PROTEIN TRANSFERASE"/>
    <property type="match status" value="1"/>
</dbReference>
<dbReference type="Pfam" id="PF03588">
    <property type="entry name" value="Leu_Phe_trans"/>
    <property type="match status" value="1"/>
</dbReference>
<keyword evidence="6" id="KW-1185">Reference proteome</keyword>
<sequence length="232" mass="25731">MSQLTWLDAHSTDFPPARRAMQSPNGLLAAGGDLSPERLLSAYRNGIFPWYATGQPILWWCPDPRTVLAPAELHISRSMRKFMRQTTFKVTMDQDFPAVMAACAAPRRDTDDTWITPAMQSAYTKLHTLGHAHSVEVWDNGELVGGLYGLALGRAFFGESMFSFRTNASKLAFISLAQHLSACGFMLIDCQMPTDHLFSLGARSLPRAGFLQQLATLCPQQAPSNWRPLSPE</sequence>
<protein>
    <recommendedName>
        <fullName evidence="4">Leucyl/phenylalanyl-tRNA--protein transferase</fullName>
        <ecNumber evidence="4">2.3.2.6</ecNumber>
    </recommendedName>
    <alternativeName>
        <fullName evidence="4">L/F-transferase</fullName>
    </alternativeName>
    <alternativeName>
        <fullName evidence="4">Leucyltransferase</fullName>
    </alternativeName>
    <alternativeName>
        <fullName evidence="4">Phenyalanyltransferase</fullName>
    </alternativeName>
</protein>